<dbReference type="Proteomes" id="UP000177725">
    <property type="component" value="Unassembled WGS sequence"/>
</dbReference>
<dbReference type="InterPro" id="IPR050260">
    <property type="entry name" value="FAD-bd_OxRdtase"/>
</dbReference>
<accession>A0A1G2F6Y4</accession>
<feature type="domain" description="FAD/NAD(P)-binding" evidence="4">
    <location>
        <begin position="4"/>
        <end position="159"/>
    </location>
</feature>
<comment type="caution">
    <text evidence="5">The sequence shown here is derived from an EMBL/GenBank/DDBJ whole genome shotgun (WGS) entry which is preliminary data.</text>
</comment>
<dbReference type="EMBL" id="MHMV01000042">
    <property type="protein sequence ID" value="OGZ33687.1"/>
    <property type="molecule type" value="Genomic_DNA"/>
</dbReference>
<dbReference type="SUPFAM" id="SSF51905">
    <property type="entry name" value="FAD/NAD(P)-binding domain"/>
    <property type="match status" value="1"/>
</dbReference>
<proteinExistence type="predicted"/>
<evidence type="ECO:0000259" key="4">
    <source>
        <dbReference type="Pfam" id="PF07992"/>
    </source>
</evidence>
<dbReference type="Pfam" id="PF07992">
    <property type="entry name" value="Pyr_redox_2"/>
    <property type="match status" value="1"/>
</dbReference>
<keyword evidence="2" id="KW-0285">Flavoprotein</keyword>
<dbReference type="PANTHER" id="PTHR43429">
    <property type="entry name" value="PYRIDINE NUCLEOTIDE-DISULFIDE OXIDOREDUCTASE DOMAIN-CONTAINING"/>
    <property type="match status" value="1"/>
</dbReference>
<evidence type="ECO:0000256" key="3">
    <source>
        <dbReference type="ARBA" id="ARBA00022827"/>
    </source>
</evidence>
<evidence type="ECO:0000256" key="2">
    <source>
        <dbReference type="ARBA" id="ARBA00022630"/>
    </source>
</evidence>
<dbReference type="GO" id="GO:0016491">
    <property type="term" value="F:oxidoreductase activity"/>
    <property type="evidence" value="ECO:0007669"/>
    <property type="project" value="InterPro"/>
</dbReference>
<reference evidence="5 6" key="1">
    <citation type="journal article" date="2016" name="Nat. Commun.">
        <title>Thousands of microbial genomes shed light on interconnected biogeochemical processes in an aquifer system.</title>
        <authorList>
            <person name="Anantharaman K."/>
            <person name="Brown C.T."/>
            <person name="Hug L.A."/>
            <person name="Sharon I."/>
            <person name="Castelle C.J."/>
            <person name="Probst A.J."/>
            <person name="Thomas B.C."/>
            <person name="Singh A."/>
            <person name="Wilkins M.J."/>
            <person name="Karaoz U."/>
            <person name="Brodie E.L."/>
            <person name="Williams K.H."/>
            <person name="Hubbard S.S."/>
            <person name="Banfield J.F."/>
        </authorList>
    </citation>
    <scope>NUCLEOTIDE SEQUENCE [LARGE SCALE GENOMIC DNA]</scope>
</reference>
<comment type="cofactor">
    <cofactor evidence="1">
        <name>FAD</name>
        <dbReference type="ChEBI" id="CHEBI:57692"/>
    </cofactor>
</comment>
<name>A0A1G2F6Y4_9BACT</name>
<dbReference type="AlphaFoldDB" id="A0A1G2F6Y4"/>
<dbReference type="InterPro" id="IPR023753">
    <property type="entry name" value="FAD/NAD-binding_dom"/>
</dbReference>
<sequence>MKTDILIIGGGFIGVEFAEELSNIKGLNVGIIEKLDHCLITNFDEEFAIAAEEKLKNRGIRLFTNKTIKEIGGKEKVEYVELDSGEKLPADLVILSIGARPNMELAQKAGIKIEDKGGILVDEYLRTSIKDIFSVGDCAQTKDFITGKNIPVMLASVAATEARIAANNLYQIELIRENKGTVGVFSTFIDGLAFGIAGLTEKRAKEEKIDYLVGEAEALNRHPGTFPEREKLKLN</sequence>
<dbReference type="PANTHER" id="PTHR43429:SF3">
    <property type="entry name" value="NITRITE REDUCTASE [NAD(P)H]"/>
    <property type="match status" value="1"/>
</dbReference>
<organism evidence="5 6">
    <name type="scientific">Candidatus Portnoybacteria bacterium RBG_13_41_18</name>
    <dbReference type="NCBI Taxonomy" id="1801991"/>
    <lineage>
        <taxon>Bacteria</taxon>
        <taxon>Candidatus Portnoyibacteriota</taxon>
    </lineage>
</organism>
<dbReference type="Gene3D" id="3.50.50.60">
    <property type="entry name" value="FAD/NAD(P)-binding domain"/>
    <property type="match status" value="2"/>
</dbReference>
<evidence type="ECO:0000256" key="1">
    <source>
        <dbReference type="ARBA" id="ARBA00001974"/>
    </source>
</evidence>
<gene>
    <name evidence="5" type="ORF">A2174_00680</name>
</gene>
<evidence type="ECO:0000313" key="6">
    <source>
        <dbReference type="Proteomes" id="UP000177725"/>
    </source>
</evidence>
<protein>
    <recommendedName>
        <fullName evidence="4">FAD/NAD(P)-binding domain-containing protein</fullName>
    </recommendedName>
</protein>
<dbReference type="PRINTS" id="PR00368">
    <property type="entry name" value="FADPNR"/>
</dbReference>
<keyword evidence="3" id="KW-0274">FAD</keyword>
<dbReference type="PRINTS" id="PR00411">
    <property type="entry name" value="PNDRDTASEI"/>
</dbReference>
<evidence type="ECO:0000313" key="5">
    <source>
        <dbReference type="EMBL" id="OGZ33687.1"/>
    </source>
</evidence>
<dbReference type="InterPro" id="IPR036188">
    <property type="entry name" value="FAD/NAD-bd_sf"/>
</dbReference>